<dbReference type="GO" id="GO:0051301">
    <property type="term" value="P:cell division"/>
    <property type="evidence" value="ECO:0007669"/>
    <property type="project" value="InterPro"/>
</dbReference>
<feature type="coiled-coil region" evidence="1">
    <location>
        <begin position="1038"/>
        <end position="1114"/>
    </location>
</feature>
<evidence type="ECO:0000313" key="4">
    <source>
        <dbReference type="Proteomes" id="UP000264800"/>
    </source>
</evidence>
<sequence>MSSRKSGSSGEDLSSSRYGERTPLRSLNNEILHMSTPSSRLKSKSQLGGDAGKMGDSLLCDSEPHLLASQLTKTILTHPDGTQTGSGLGDVTYKSFICAGGEVEDSVISHSLMEQSCCDHIEHPYYNPNVKQPHSVGISAVNVCEVSGSAFSFGDVDGKEDAQDLESSHADCSEEKRVTLKSFVCFGGEVELSDTTRLHEETIPLPVTDVSNSSQHNDTYFVNSSDDSTQLCQVEHVDHPYCGGENGKTPAFTTFPETTKESETLANELNGLTLESFNCTGGEAEVPASSELLEETLPLTFSRSVSGCESHRHSVDQSVDQSALAGDDGVQNSSDHPYCTIKNRSTSQEGFSCSSRVVGVERMSLLLTEGRDVAHEGSVILPAAEDGKSDDDQDLETFPAPPQAQWENCPPVDDSASTSLTQDRIERANSHLETGEVVESPADIGSSPTNASLKAANNVTVKYEVQEVTEHSEDSVVPSVVHGAERSGCSRLAASAESPAHQGVQERLDHLLQVCFPNGPPESSEGQDSALGSSANGPAFCSSTEKPAEDLPDVLKVLSECPSVPLAVQLGLLSPIVKRASLSLLKTPGNLPLNRFLADNFALEGDKSLVSHINADPSKLWAEHMGSPMPRPLFNSTAVGYKSQPGSATKQKADSGGKTQAVPQSEDAPLIPEGQLQQQLRQMAEFLILASGQMGATGASAPPPAVFAAPSRREPHSVCVGTSPPKLTDRSLNTSGTFVRKRELSVVDSCTETDPLIWNLAPGSLGCLSREELEQRLMSGLIMVEALVQQLAAARAQGPVPAGPAPSDLREKLVQTDHTELSQTTMYRDLYVEALSRISELELDGRSLQDLVQSVEDTRASMVSLSGDADAALSNVNEWRDAVGEDRRSLVSHYQRVESLFDKWKEMQARMKQKVKKVLQEREDMRTEMEEAFAAKDAAFGAMEQLRTHCAADISALEKSVGSQQELLAALSRTYPEQVALNEACGETLSSASDLLSHTMEEHSSLMNELHAVRSLLQKAAPVLLLLNEKTAAALAERDEHRSARDRAVEEREQLEEELRETHLNLQAARQHIGDLNLQVTILSSEMGVLRQKLSEKEEESGQLERKATELSATISSTLASYTFLEQALAAETTKLQQSWKDIQQANERANQLTASLEESEGRERELSRALAQSEDRVGQLQTLSQSQALQLQQLQEVCAQLSGVQEMNEFLQMENELAREQVAESERMLRTNLQALRERNIECEDLRGEVCRLQDENRNLRDELKTMGSAADAARTELGEKMAEAVTGITLLHHTLRGLTDELHAALSEQKQDQEKESEVLCGVERRHPSSSFVDSVMVALSAEKGEDVRTDSSAASDPPEPQGDTLFSESSAFTCIAALTPGRNPG</sequence>
<dbReference type="PANTHER" id="PTHR15347">
    <property type="entry name" value="SPERM-ASSOCIATED ANTIGEN 5"/>
    <property type="match status" value="1"/>
</dbReference>
<dbReference type="STRING" id="37003.ENSKMAP00000003074"/>
<feature type="region of interest" description="Disordered" evidence="2">
    <location>
        <begin position="1345"/>
        <end position="1371"/>
    </location>
</feature>
<keyword evidence="1" id="KW-0175">Coiled coil</keyword>
<dbReference type="Ensembl" id="ENSKMAT00000003137.1">
    <property type="protein sequence ID" value="ENSKMAP00000003074.1"/>
    <property type="gene ID" value="ENSKMAG00000002357.1"/>
</dbReference>
<feature type="compositionally biased region" description="Polar residues" evidence="2">
    <location>
        <begin position="635"/>
        <end position="650"/>
    </location>
</feature>
<feature type="compositionally biased region" description="Polar residues" evidence="2">
    <location>
        <begin position="524"/>
        <end position="545"/>
    </location>
</feature>
<feature type="region of interest" description="Disordered" evidence="2">
    <location>
        <begin position="635"/>
        <end position="668"/>
    </location>
</feature>
<feature type="compositionally biased region" description="Polar residues" evidence="2">
    <location>
        <begin position="25"/>
        <end position="46"/>
    </location>
</feature>
<reference evidence="3" key="1">
    <citation type="submission" date="2025-08" db="UniProtKB">
        <authorList>
            <consortium name="Ensembl"/>
        </authorList>
    </citation>
    <scope>IDENTIFICATION</scope>
</reference>
<dbReference type="PANTHER" id="PTHR15347:SF1">
    <property type="entry name" value="SPERM-ASSOCIATED ANTIGEN 5"/>
    <property type="match status" value="1"/>
</dbReference>
<feature type="region of interest" description="Disordered" evidence="2">
    <location>
        <begin position="430"/>
        <end position="451"/>
    </location>
</feature>
<evidence type="ECO:0000256" key="2">
    <source>
        <dbReference type="SAM" id="MobiDB-lite"/>
    </source>
</evidence>
<dbReference type="GO" id="GO:0051988">
    <property type="term" value="P:regulation of attachment of spindle microtubules to kinetochore"/>
    <property type="evidence" value="ECO:0007669"/>
    <property type="project" value="InterPro"/>
</dbReference>
<feature type="compositionally biased region" description="Low complexity" evidence="2">
    <location>
        <begin position="1"/>
        <end position="16"/>
    </location>
</feature>
<feature type="region of interest" description="Disordered" evidence="2">
    <location>
        <begin position="312"/>
        <end position="334"/>
    </location>
</feature>
<feature type="region of interest" description="Disordered" evidence="2">
    <location>
        <begin position="1"/>
        <end position="50"/>
    </location>
</feature>
<accession>A0A3Q2ZXL1</accession>
<keyword evidence="4" id="KW-1185">Reference proteome</keyword>
<evidence type="ECO:0000256" key="1">
    <source>
        <dbReference type="SAM" id="Coils"/>
    </source>
</evidence>
<dbReference type="InterPro" id="IPR028728">
    <property type="entry name" value="Astrin"/>
</dbReference>
<protein>
    <submittedName>
        <fullName evidence="3">Rootletin-like</fullName>
    </submittedName>
</protein>
<proteinExistence type="predicted"/>
<feature type="region of interest" description="Disordered" evidence="2">
    <location>
        <begin position="514"/>
        <end position="545"/>
    </location>
</feature>
<name>A0A3Q2ZXL1_KRYMA</name>
<organism evidence="3 4">
    <name type="scientific">Kryptolebias marmoratus</name>
    <name type="common">Mangrove killifish</name>
    <name type="synonym">Rivulus marmoratus</name>
    <dbReference type="NCBI Taxonomy" id="37003"/>
    <lineage>
        <taxon>Eukaryota</taxon>
        <taxon>Metazoa</taxon>
        <taxon>Chordata</taxon>
        <taxon>Craniata</taxon>
        <taxon>Vertebrata</taxon>
        <taxon>Euteleostomi</taxon>
        <taxon>Actinopterygii</taxon>
        <taxon>Neopterygii</taxon>
        <taxon>Teleostei</taxon>
        <taxon>Neoteleostei</taxon>
        <taxon>Acanthomorphata</taxon>
        <taxon>Ovalentaria</taxon>
        <taxon>Atherinomorphae</taxon>
        <taxon>Cyprinodontiformes</taxon>
        <taxon>Rivulidae</taxon>
        <taxon>Kryptolebias</taxon>
    </lineage>
</organism>
<dbReference type="GeneTree" id="ENSGT00940000167108"/>
<dbReference type="Proteomes" id="UP000264800">
    <property type="component" value="Unplaced"/>
</dbReference>
<reference evidence="3" key="2">
    <citation type="submission" date="2025-09" db="UniProtKB">
        <authorList>
            <consortium name="Ensembl"/>
        </authorList>
    </citation>
    <scope>IDENTIFICATION</scope>
</reference>
<feature type="coiled-coil region" evidence="1">
    <location>
        <begin position="1143"/>
        <end position="1177"/>
    </location>
</feature>
<dbReference type="OMA" id="YMEEKIQ"/>
<feature type="region of interest" description="Disordered" evidence="2">
    <location>
        <begin position="384"/>
        <end position="418"/>
    </location>
</feature>
<feature type="coiled-coil region" evidence="1">
    <location>
        <begin position="1202"/>
        <end position="1229"/>
    </location>
</feature>
<feature type="coiled-coil region" evidence="1">
    <location>
        <begin position="908"/>
        <end position="935"/>
    </location>
</feature>
<evidence type="ECO:0000313" key="3">
    <source>
        <dbReference type="Ensembl" id="ENSKMAP00000003074.1"/>
    </source>
</evidence>